<name>A0A0A8Z7C9_ARUDO</name>
<proteinExistence type="predicted"/>
<dbReference type="EMBL" id="GBRH01265270">
    <property type="protein sequence ID" value="JAD32625.1"/>
    <property type="molecule type" value="Transcribed_RNA"/>
</dbReference>
<reference evidence="1" key="1">
    <citation type="submission" date="2014-09" db="EMBL/GenBank/DDBJ databases">
        <authorList>
            <person name="Magalhaes I.L.F."/>
            <person name="Oliveira U."/>
            <person name="Santos F.R."/>
            <person name="Vidigal T.H.D.A."/>
            <person name="Brescovit A.D."/>
            <person name="Santos A.J."/>
        </authorList>
    </citation>
    <scope>NUCLEOTIDE SEQUENCE</scope>
    <source>
        <tissue evidence="1">Shoot tissue taken approximately 20 cm above the soil surface</tissue>
    </source>
</reference>
<reference evidence="1" key="2">
    <citation type="journal article" date="2015" name="Data Brief">
        <title>Shoot transcriptome of the giant reed, Arundo donax.</title>
        <authorList>
            <person name="Barrero R.A."/>
            <person name="Guerrero F.D."/>
            <person name="Moolhuijzen P."/>
            <person name="Goolsby J.A."/>
            <person name="Tidwell J."/>
            <person name="Bellgard S.E."/>
            <person name="Bellgard M.I."/>
        </authorList>
    </citation>
    <scope>NUCLEOTIDE SEQUENCE</scope>
    <source>
        <tissue evidence="1">Shoot tissue taken approximately 20 cm above the soil surface</tissue>
    </source>
</reference>
<protein>
    <submittedName>
        <fullName evidence="1">Uncharacterized protein</fullName>
    </submittedName>
</protein>
<accession>A0A0A8Z7C9</accession>
<sequence length="56" mass="6117">MVTWVQLRATEQINACGAWDRPCETATTSQYRTVLRVSSSLARACVGDPTGQAMDL</sequence>
<dbReference type="AlphaFoldDB" id="A0A0A8Z7C9"/>
<organism evidence="1">
    <name type="scientific">Arundo donax</name>
    <name type="common">Giant reed</name>
    <name type="synonym">Donax arundinaceus</name>
    <dbReference type="NCBI Taxonomy" id="35708"/>
    <lineage>
        <taxon>Eukaryota</taxon>
        <taxon>Viridiplantae</taxon>
        <taxon>Streptophyta</taxon>
        <taxon>Embryophyta</taxon>
        <taxon>Tracheophyta</taxon>
        <taxon>Spermatophyta</taxon>
        <taxon>Magnoliopsida</taxon>
        <taxon>Liliopsida</taxon>
        <taxon>Poales</taxon>
        <taxon>Poaceae</taxon>
        <taxon>PACMAD clade</taxon>
        <taxon>Arundinoideae</taxon>
        <taxon>Arundineae</taxon>
        <taxon>Arundo</taxon>
    </lineage>
</organism>
<evidence type="ECO:0000313" key="1">
    <source>
        <dbReference type="EMBL" id="JAD32625.1"/>
    </source>
</evidence>